<dbReference type="RefSeq" id="WP_084665869.1">
    <property type="nucleotide sequence ID" value="NZ_LT838272.1"/>
</dbReference>
<dbReference type="Gene3D" id="3.40.50.2300">
    <property type="match status" value="2"/>
</dbReference>
<dbReference type="GO" id="GO:0000976">
    <property type="term" value="F:transcription cis-regulatory region binding"/>
    <property type="evidence" value="ECO:0007669"/>
    <property type="project" value="TreeGrafter"/>
</dbReference>
<evidence type="ECO:0000313" key="8">
    <source>
        <dbReference type="Proteomes" id="UP000192569"/>
    </source>
</evidence>
<evidence type="ECO:0000256" key="1">
    <source>
        <dbReference type="ARBA" id="ARBA00022491"/>
    </source>
</evidence>
<organism evidence="7 8">
    <name type="scientific">Thermanaeromonas toyohensis ToBE</name>
    <dbReference type="NCBI Taxonomy" id="698762"/>
    <lineage>
        <taxon>Bacteria</taxon>
        <taxon>Bacillati</taxon>
        <taxon>Bacillota</taxon>
        <taxon>Clostridia</taxon>
        <taxon>Neomoorellales</taxon>
        <taxon>Neomoorellaceae</taxon>
        <taxon>Thermanaeromonas</taxon>
    </lineage>
</organism>
<dbReference type="PROSITE" id="PS50943">
    <property type="entry name" value="HTH_CROC1"/>
    <property type="match status" value="1"/>
</dbReference>
<reference evidence="7 8" key="1">
    <citation type="submission" date="2017-04" db="EMBL/GenBank/DDBJ databases">
        <authorList>
            <person name="Afonso C.L."/>
            <person name="Miller P.J."/>
            <person name="Scott M.A."/>
            <person name="Spackman E."/>
            <person name="Goraichik I."/>
            <person name="Dimitrov K.M."/>
            <person name="Suarez D.L."/>
            <person name="Swayne D.E."/>
        </authorList>
    </citation>
    <scope>NUCLEOTIDE SEQUENCE [LARGE SCALE GENOMIC DNA]</scope>
    <source>
        <strain evidence="7 8">ToBE</strain>
    </source>
</reference>
<dbReference type="Pfam" id="PF00356">
    <property type="entry name" value="LacI"/>
    <property type="match status" value="1"/>
</dbReference>
<dbReference type="GO" id="GO:0003700">
    <property type="term" value="F:DNA-binding transcription factor activity"/>
    <property type="evidence" value="ECO:0007669"/>
    <property type="project" value="TreeGrafter"/>
</dbReference>
<keyword evidence="4" id="KW-0804">Transcription</keyword>
<protein>
    <submittedName>
        <fullName evidence="7">Transcriptional regulator, LacI family</fullName>
    </submittedName>
</protein>
<dbReference type="OrthoDB" id="9784962at2"/>
<dbReference type="Proteomes" id="UP000192569">
    <property type="component" value="Chromosome I"/>
</dbReference>
<dbReference type="InterPro" id="IPR000843">
    <property type="entry name" value="HTH_LacI"/>
</dbReference>
<dbReference type="CDD" id="cd06267">
    <property type="entry name" value="PBP1_LacI_sugar_binding-like"/>
    <property type="match status" value="1"/>
</dbReference>
<dbReference type="PANTHER" id="PTHR30146:SF148">
    <property type="entry name" value="HTH-TYPE TRANSCRIPTIONAL REPRESSOR PURR-RELATED"/>
    <property type="match status" value="1"/>
</dbReference>
<dbReference type="InterPro" id="IPR046335">
    <property type="entry name" value="LacI/GalR-like_sensor"/>
</dbReference>
<evidence type="ECO:0000256" key="3">
    <source>
        <dbReference type="ARBA" id="ARBA00023125"/>
    </source>
</evidence>
<dbReference type="InterPro" id="IPR028082">
    <property type="entry name" value="Peripla_BP_I"/>
</dbReference>
<dbReference type="SUPFAM" id="SSF47413">
    <property type="entry name" value="lambda repressor-like DNA-binding domains"/>
    <property type="match status" value="1"/>
</dbReference>
<gene>
    <name evidence="7" type="ORF">SAMN00808754_2324</name>
</gene>
<evidence type="ECO:0000256" key="2">
    <source>
        <dbReference type="ARBA" id="ARBA00023015"/>
    </source>
</evidence>
<evidence type="ECO:0000256" key="4">
    <source>
        <dbReference type="ARBA" id="ARBA00023163"/>
    </source>
</evidence>
<keyword evidence="8" id="KW-1185">Reference proteome</keyword>
<dbReference type="PROSITE" id="PS50932">
    <property type="entry name" value="HTH_LACI_2"/>
    <property type="match status" value="1"/>
</dbReference>
<keyword evidence="1" id="KW-0678">Repressor</keyword>
<dbReference type="SUPFAM" id="SSF53822">
    <property type="entry name" value="Periplasmic binding protein-like I"/>
    <property type="match status" value="1"/>
</dbReference>
<feature type="domain" description="HTH lacI-type" evidence="5">
    <location>
        <begin position="2"/>
        <end position="55"/>
    </location>
</feature>
<dbReference type="STRING" id="698762.SAMN00808754_2324"/>
<evidence type="ECO:0000313" key="7">
    <source>
        <dbReference type="EMBL" id="SMB98428.1"/>
    </source>
</evidence>
<proteinExistence type="predicted"/>
<name>A0A1W1VYJ3_9FIRM</name>
<sequence>MATIKDVAAKAGVSTATVSRVLNGERVKQETKERVLAAIEALGYRPNLVARSLKTQKTQIIGFVVPDFGSFFMRVAEAVEEILNSYGYSLIVCNSNEDLTREIEQVQMLVERQVDGLLVVPTSSSSKHLLEAQKKGIPVVLVDRLVKGMQVDSVLVDNVNGAYQAVEHLVTMGYRRIGVINGRLEVTTGEERYRGYLRVFEDYNLPIAEELIRTGDFSSQSGYILIKELMALPHPPQAVFIANCYMTMGAMLAISELGIRVPEDLAIVAFDDMELYRIATPPLTVVVQPMEEIGKTAARLIYKRVSGDNSDFPQMYRLKPELVVRGSSVPPGRLEASSEVTVNKVAL</sequence>
<keyword evidence="3" id="KW-0238">DNA-binding</keyword>
<dbReference type="InterPro" id="IPR001387">
    <property type="entry name" value="Cro/C1-type_HTH"/>
</dbReference>
<accession>A0A1W1VYJ3</accession>
<dbReference type="Gene3D" id="1.10.260.40">
    <property type="entry name" value="lambda repressor-like DNA-binding domains"/>
    <property type="match status" value="1"/>
</dbReference>
<feature type="domain" description="HTH cro/C1-type" evidence="6">
    <location>
        <begin position="3"/>
        <end position="45"/>
    </location>
</feature>
<dbReference type="CDD" id="cd01392">
    <property type="entry name" value="HTH_LacI"/>
    <property type="match status" value="1"/>
</dbReference>
<evidence type="ECO:0000259" key="6">
    <source>
        <dbReference type="PROSITE" id="PS50943"/>
    </source>
</evidence>
<dbReference type="AlphaFoldDB" id="A0A1W1VYJ3"/>
<dbReference type="PRINTS" id="PR00036">
    <property type="entry name" value="HTHLACI"/>
</dbReference>
<dbReference type="PANTHER" id="PTHR30146">
    <property type="entry name" value="LACI-RELATED TRANSCRIPTIONAL REPRESSOR"/>
    <property type="match status" value="1"/>
</dbReference>
<dbReference type="PROSITE" id="PS00356">
    <property type="entry name" value="HTH_LACI_1"/>
    <property type="match status" value="1"/>
</dbReference>
<dbReference type="InterPro" id="IPR010982">
    <property type="entry name" value="Lambda_DNA-bd_dom_sf"/>
</dbReference>
<dbReference type="EMBL" id="LT838272">
    <property type="protein sequence ID" value="SMB98428.1"/>
    <property type="molecule type" value="Genomic_DNA"/>
</dbReference>
<keyword evidence="2" id="KW-0805">Transcription regulation</keyword>
<dbReference type="Pfam" id="PF13377">
    <property type="entry name" value="Peripla_BP_3"/>
    <property type="match status" value="1"/>
</dbReference>
<dbReference type="SMART" id="SM00354">
    <property type="entry name" value="HTH_LACI"/>
    <property type="match status" value="1"/>
</dbReference>
<evidence type="ECO:0000259" key="5">
    <source>
        <dbReference type="PROSITE" id="PS50932"/>
    </source>
</evidence>